<dbReference type="InterPro" id="IPR014646">
    <property type="entry name" value="Rfa2/RPA32"/>
</dbReference>
<dbReference type="GO" id="GO:0035861">
    <property type="term" value="C:site of double-strand break"/>
    <property type="evidence" value="ECO:0007669"/>
    <property type="project" value="TreeGrafter"/>
</dbReference>
<proteinExistence type="inferred from homology"/>
<dbReference type="InterPro" id="IPR036390">
    <property type="entry name" value="WH_DNA-bd_sf"/>
</dbReference>
<dbReference type="PANTHER" id="PTHR13989">
    <property type="entry name" value="REPLICATION PROTEIN A-RELATED"/>
    <property type="match status" value="1"/>
</dbReference>
<evidence type="ECO:0000256" key="5">
    <source>
        <dbReference type="ARBA" id="ARBA00023242"/>
    </source>
</evidence>
<dbReference type="InterPro" id="IPR012340">
    <property type="entry name" value="NA-bd_OB-fold"/>
</dbReference>
<feature type="region of interest" description="Disordered" evidence="6">
    <location>
        <begin position="1"/>
        <end position="32"/>
    </location>
</feature>
<dbReference type="InterPro" id="IPR014892">
    <property type="entry name" value="RPA_C"/>
</dbReference>
<dbReference type="InParanoid" id="A0A482WIX3"/>
<sequence>MWQNDDAFGGGGGFDTSNSQGTPAPAKKRSSDTIAHVSVRQVVECKEDALKIGNTEIGTVVIVGIARGIESSSVKVVYTIEDCTGSISVMLWLNADKDEGEDALPDVAQNAYCTVHGKMRVQNGKKFIIAFSIKPVTDLKALVVHKLKVAHTVFKLERLAQQENDQYSATRQETNDSMVGGGSNMFPNTDLSFGLNPQQLRVYKAVQQCKREGGSSKDEIASSLTVKMPKKELENILEFLVSEGHIYTTQDDSHYLVTDFT</sequence>
<evidence type="ECO:0000256" key="1">
    <source>
        <dbReference type="ARBA" id="ARBA00004123"/>
    </source>
</evidence>
<gene>
    <name evidence="8" type="ORF">LSTR_LSTR004817</name>
</gene>
<dbReference type="InterPro" id="IPR040260">
    <property type="entry name" value="RFA2-like"/>
</dbReference>
<dbReference type="SUPFAM" id="SSF50249">
    <property type="entry name" value="Nucleic acid-binding proteins"/>
    <property type="match status" value="1"/>
</dbReference>
<dbReference type="Proteomes" id="UP000291343">
    <property type="component" value="Unassembled WGS sequence"/>
</dbReference>
<evidence type="ECO:0000256" key="3">
    <source>
        <dbReference type="ARBA" id="ARBA00022705"/>
    </source>
</evidence>
<dbReference type="SMR" id="A0A482WIX3"/>
<dbReference type="FunCoup" id="A0A482WIX3">
    <property type="interactions" value="1170"/>
</dbReference>
<dbReference type="Gene3D" id="2.40.50.140">
    <property type="entry name" value="Nucleic acid-binding proteins"/>
    <property type="match status" value="1"/>
</dbReference>
<dbReference type="InterPro" id="IPR036388">
    <property type="entry name" value="WH-like_DNA-bd_sf"/>
</dbReference>
<accession>A0A482WIX3</accession>
<protein>
    <recommendedName>
        <fullName evidence="7">Replication protein A C-terminal domain-containing protein</fullName>
    </recommendedName>
</protein>
<evidence type="ECO:0000256" key="4">
    <source>
        <dbReference type="ARBA" id="ARBA00023125"/>
    </source>
</evidence>
<dbReference type="PIRSF" id="PIRSF036949">
    <property type="entry name" value="RPA32"/>
    <property type="match status" value="1"/>
</dbReference>
<dbReference type="SUPFAM" id="SSF46785">
    <property type="entry name" value="Winged helix' DNA-binding domain"/>
    <property type="match status" value="1"/>
</dbReference>
<evidence type="ECO:0000313" key="9">
    <source>
        <dbReference type="Proteomes" id="UP000291343"/>
    </source>
</evidence>
<dbReference type="AlphaFoldDB" id="A0A482WIX3"/>
<keyword evidence="9" id="KW-1185">Reference proteome</keyword>
<evidence type="ECO:0000313" key="8">
    <source>
        <dbReference type="EMBL" id="RZF33131.1"/>
    </source>
</evidence>
<keyword evidence="3" id="KW-0235">DNA replication</keyword>
<comment type="caution">
    <text evidence="8">The sequence shown here is derived from an EMBL/GenBank/DDBJ whole genome shotgun (WGS) entry which is preliminary data.</text>
</comment>
<dbReference type="GO" id="GO:0006260">
    <property type="term" value="P:DNA replication"/>
    <property type="evidence" value="ECO:0007669"/>
    <property type="project" value="UniProtKB-KW"/>
</dbReference>
<dbReference type="Gene3D" id="1.10.10.10">
    <property type="entry name" value="Winged helix-like DNA-binding domain superfamily/Winged helix DNA-binding domain"/>
    <property type="match status" value="1"/>
</dbReference>
<reference evidence="8 9" key="1">
    <citation type="journal article" date="2017" name="Gigascience">
        <title>Genome sequence of the small brown planthopper, Laodelphax striatellus.</title>
        <authorList>
            <person name="Zhu J."/>
            <person name="Jiang F."/>
            <person name="Wang X."/>
            <person name="Yang P."/>
            <person name="Bao Y."/>
            <person name="Zhao W."/>
            <person name="Wang W."/>
            <person name="Lu H."/>
            <person name="Wang Q."/>
            <person name="Cui N."/>
            <person name="Li J."/>
            <person name="Chen X."/>
            <person name="Luo L."/>
            <person name="Yu J."/>
            <person name="Kang L."/>
            <person name="Cui F."/>
        </authorList>
    </citation>
    <scope>NUCLEOTIDE SEQUENCE [LARGE SCALE GENOMIC DNA]</scope>
    <source>
        <strain evidence="8">Lst14</strain>
    </source>
</reference>
<dbReference type="GO" id="GO:0000781">
    <property type="term" value="C:chromosome, telomeric region"/>
    <property type="evidence" value="ECO:0007669"/>
    <property type="project" value="TreeGrafter"/>
</dbReference>
<dbReference type="CDD" id="cd04478">
    <property type="entry name" value="RPA2_DBD_D"/>
    <property type="match status" value="1"/>
</dbReference>
<dbReference type="Pfam" id="PF08784">
    <property type="entry name" value="RPA_C"/>
    <property type="match status" value="1"/>
</dbReference>
<name>A0A482WIX3_LAOST</name>
<dbReference type="STRING" id="195883.A0A482WIX3"/>
<comment type="similarity">
    <text evidence="2">Belongs to the replication factor A protein 2 family.</text>
</comment>
<evidence type="ECO:0000256" key="6">
    <source>
        <dbReference type="SAM" id="MobiDB-lite"/>
    </source>
</evidence>
<dbReference type="GO" id="GO:0003697">
    <property type="term" value="F:single-stranded DNA binding"/>
    <property type="evidence" value="ECO:0007669"/>
    <property type="project" value="TreeGrafter"/>
</dbReference>
<organism evidence="8 9">
    <name type="scientific">Laodelphax striatellus</name>
    <name type="common">Small brown planthopper</name>
    <name type="synonym">Delphax striatella</name>
    <dbReference type="NCBI Taxonomy" id="195883"/>
    <lineage>
        <taxon>Eukaryota</taxon>
        <taxon>Metazoa</taxon>
        <taxon>Ecdysozoa</taxon>
        <taxon>Arthropoda</taxon>
        <taxon>Hexapoda</taxon>
        <taxon>Insecta</taxon>
        <taxon>Pterygota</taxon>
        <taxon>Neoptera</taxon>
        <taxon>Paraneoptera</taxon>
        <taxon>Hemiptera</taxon>
        <taxon>Auchenorrhyncha</taxon>
        <taxon>Fulgoroidea</taxon>
        <taxon>Delphacidae</taxon>
        <taxon>Criomorphinae</taxon>
        <taxon>Laodelphax</taxon>
    </lineage>
</organism>
<feature type="domain" description="Replication protein A C-terminal" evidence="7">
    <location>
        <begin position="165"/>
        <end position="252"/>
    </location>
</feature>
<dbReference type="GO" id="GO:0006289">
    <property type="term" value="P:nucleotide-excision repair"/>
    <property type="evidence" value="ECO:0007669"/>
    <property type="project" value="TreeGrafter"/>
</dbReference>
<dbReference type="EMBL" id="QKKF02034760">
    <property type="protein sequence ID" value="RZF33131.1"/>
    <property type="molecule type" value="Genomic_DNA"/>
</dbReference>
<evidence type="ECO:0000259" key="7">
    <source>
        <dbReference type="Pfam" id="PF08784"/>
    </source>
</evidence>
<dbReference type="OrthoDB" id="25571at2759"/>
<dbReference type="FunFam" id="1.10.10.10:FF:000168">
    <property type="entry name" value="Replication protein A 32 kDa subunit"/>
    <property type="match status" value="1"/>
</dbReference>
<keyword evidence="5" id="KW-0539">Nucleus</keyword>
<keyword evidence="4" id="KW-0238">DNA-binding</keyword>
<dbReference type="GO" id="GO:0005662">
    <property type="term" value="C:DNA replication factor A complex"/>
    <property type="evidence" value="ECO:0007669"/>
    <property type="project" value="TreeGrafter"/>
</dbReference>
<comment type="subcellular location">
    <subcellularLocation>
        <location evidence="1">Nucleus</location>
    </subcellularLocation>
</comment>
<dbReference type="GO" id="GO:0000724">
    <property type="term" value="P:double-strand break repair via homologous recombination"/>
    <property type="evidence" value="ECO:0007669"/>
    <property type="project" value="TreeGrafter"/>
</dbReference>
<evidence type="ECO:0000256" key="2">
    <source>
        <dbReference type="ARBA" id="ARBA00007815"/>
    </source>
</evidence>
<dbReference type="PANTHER" id="PTHR13989:SF16">
    <property type="entry name" value="REPLICATION PROTEIN A2"/>
    <property type="match status" value="1"/>
</dbReference>